<keyword evidence="15 19" id="KW-0472">Membrane</keyword>
<dbReference type="PROSITE" id="PS51003">
    <property type="entry name" value="CYTB_CTER"/>
    <property type="match status" value="1"/>
</dbReference>
<dbReference type="AlphaFoldDB" id="A0A3Q9G9J1"/>
<evidence type="ECO:0000259" key="21">
    <source>
        <dbReference type="PROSITE" id="PS51003"/>
    </source>
</evidence>
<dbReference type="KEGG" id="flh:EJ997_02365"/>
<dbReference type="InterPro" id="IPR005798">
    <property type="entry name" value="Cyt_b/b6_C"/>
</dbReference>
<feature type="transmembrane region" description="Helical" evidence="19">
    <location>
        <begin position="302"/>
        <end position="332"/>
    </location>
</feature>
<dbReference type="EC" id="7.1.1.8" evidence="3"/>
<gene>
    <name evidence="22" type="ORF">EJ997_02365</name>
</gene>
<keyword evidence="23" id="KW-1185">Reference proteome</keyword>
<evidence type="ECO:0000256" key="7">
    <source>
        <dbReference type="ARBA" id="ARBA00022617"/>
    </source>
</evidence>
<keyword evidence="7" id="KW-0349">Heme</keyword>
<evidence type="ECO:0000313" key="23">
    <source>
        <dbReference type="Proteomes" id="UP000280344"/>
    </source>
</evidence>
<keyword evidence="5" id="KW-0813">Transport</keyword>
<evidence type="ECO:0000256" key="12">
    <source>
        <dbReference type="ARBA" id="ARBA00022982"/>
    </source>
</evidence>
<accession>A0A3Q9G9J1</accession>
<dbReference type="GO" id="GO:0046872">
    <property type="term" value="F:metal ion binding"/>
    <property type="evidence" value="ECO:0007669"/>
    <property type="project" value="UniProtKB-KW"/>
</dbReference>
<evidence type="ECO:0000256" key="13">
    <source>
        <dbReference type="ARBA" id="ARBA00022989"/>
    </source>
</evidence>
<feature type="transmembrane region" description="Helical" evidence="19">
    <location>
        <begin position="20"/>
        <end position="44"/>
    </location>
</feature>
<dbReference type="InterPro" id="IPR016174">
    <property type="entry name" value="Di-haem_cyt_TM"/>
</dbReference>
<evidence type="ECO:0000256" key="18">
    <source>
        <dbReference type="SAM" id="MobiDB-lite"/>
    </source>
</evidence>
<keyword evidence="11" id="KW-1278">Translocase</keyword>
<evidence type="ECO:0000256" key="5">
    <source>
        <dbReference type="ARBA" id="ARBA00022448"/>
    </source>
</evidence>
<evidence type="ECO:0000313" key="22">
    <source>
        <dbReference type="EMBL" id="AZQ78102.1"/>
    </source>
</evidence>
<dbReference type="EMBL" id="CP034593">
    <property type="protein sequence ID" value="AZQ78102.1"/>
    <property type="molecule type" value="Genomic_DNA"/>
</dbReference>
<keyword evidence="6" id="KW-1003">Cell membrane</keyword>
<feature type="transmembrane region" description="Helical" evidence="19">
    <location>
        <begin position="92"/>
        <end position="110"/>
    </location>
</feature>
<dbReference type="InterPro" id="IPR036150">
    <property type="entry name" value="Cyt_b/b6_C_sf"/>
</dbReference>
<organism evidence="22 23">
    <name type="scientific">Flaviflexus ciconiae</name>
    <dbReference type="NCBI Taxonomy" id="2496867"/>
    <lineage>
        <taxon>Bacteria</taxon>
        <taxon>Bacillati</taxon>
        <taxon>Actinomycetota</taxon>
        <taxon>Actinomycetes</taxon>
        <taxon>Actinomycetales</taxon>
        <taxon>Actinomycetaceae</taxon>
        <taxon>Flaviflexus</taxon>
    </lineage>
</organism>
<feature type="transmembrane region" description="Helical" evidence="19">
    <location>
        <begin position="188"/>
        <end position="212"/>
    </location>
</feature>
<evidence type="ECO:0000256" key="2">
    <source>
        <dbReference type="ARBA" id="ARBA00004651"/>
    </source>
</evidence>
<evidence type="ECO:0000256" key="11">
    <source>
        <dbReference type="ARBA" id="ARBA00022967"/>
    </source>
</evidence>
<keyword evidence="14" id="KW-0408">Iron</keyword>
<evidence type="ECO:0000256" key="9">
    <source>
        <dbReference type="ARBA" id="ARBA00022692"/>
    </source>
</evidence>
<evidence type="ECO:0000256" key="1">
    <source>
        <dbReference type="ARBA" id="ARBA00001971"/>
    </source>
</evidence>
<dbReference type="PROSITE" id="PS51002">
    <property type="entry name" value="CYTB_NTER"/>
    <property type="match status" value="1"/>
</dbReference>
<evidence type="ECO:0000256" key="4">
    <source>
        <dbReference type="ARBA" id="ARBA00016116"/>
    </source>
</evidence>
<evidence type="ECO:0000259" key="20">
    <source>
        <dbReference type="PROSITE" id="PS51002"/>
    </source>
</evidence>
<feature type="transmembrane region" description="Helical" evidence="19">
    <location>
        <begin position="244"/>
        <end position="265"/>
    </location>
</feature>
<dbReference type="PANTHER" id="PTHR19271:SF16">
    <property type="entry name" value="CYTOCHROME B"/>
    <property type="match status" value="1"/>
</dbReference>
<dbReference type="GO" id="GO:0022904">
    <property type="term" value="P:respiratory electron transport chain"/>
    <property type="evidence" value="ECO:0007669"/>
    <property type="project" value="InterPro"/>
</dbReference>
<evidence type="ECO:0000256" key="10">
    <source>
        <dbReference type="ARBA" id="ARBA00022723"/>
    </source>
</evidence>
<protein>
    <recommendedName>
        <fullName evidence="4">Cytochrome bc1 complex cytochrome b subunit</fullName>
        <ecNumber evidence="3">7.1.1.8</ecNumber>
    </recommendedName>
    <alternativeName>
        <fullName evidence="17">Cytochrome bc1 reductase complex subunit QcrB</fullName>
    </alternativeName>
</protein>
<evidence type="ECO:0000256" key="14">
    <source>
        <dbReference type="ARBA" id="ARBA00023004"/>
    </source>
</evidence>
<dbReference type="SUPFAM" id="SSF81342">
    <property type="entry name" value="Transmembrane di-heme cytochromes"/>
    <property type="match status" value="1"/>
</dbReference>
<dbReference type="InterPro" id="IPR005797">
    <property type="entry name" value="Cyt_b/b6_N"/>
</dbReference>
<feature type="domain" description="Cytochrome b/b6 C-terminal region profile" evidence="21">
    <location>
        <begin position="220"/>
        <end position="414"/>
    </location>
</feature>
<comment type="subcellular location">
    <subcellularLocation>
        <location evidence="2">Cell membrane</location>
        <topology evidence="2">Multi-pass membrane protein</topology>
    </subcellularLocation>
</comment>
<feature type="compositionally biased region" description="Basic and acidic residues" evidence="18">
    <location>
        <begin position="529"/>
        <end position="538"/>
    </location>
</feature>
<evidence type="ECO:0000256" key="3">
    <source>
        <dbReference type="ARBA" id="ARBA00012951"/>
    </source>
</evidence>
<evidence type="ECO:0000256" key="19">
    <source>
        <dbReference type="SAM" id="Phobius"/>
    </source>
</evidence>
<dbReference type="GO" id="GO:0016491">
    <property type="term" value="F:oxidoreductase activity"/>
    <property type="evidence" value="ECO:0007669"/>
    <property type="project" value="InterPro"/>
</dbReference>
<dbReference type="GO" id="GO:0005886">
    <property type="term" value="C:plasma membrane"/>
    <property type="evidence" value="ECO:0007669"/>
    <property type="project" value="UniProtKB-SubCell"/>
</dbReference>
<comment type="cofactor">
    <cofactor evidence="1">
        <name>heme</name>
        <dbReference type="ChEBI" id="CHEBI:30413"/>
    </cofactor>
</comment>
<keyword evidence="10" id="KW-0479">Metal-binding</keyword>
<feature type="transmembrane region" description="Helical" evidence="19">
    <location>
        <begin position="391"/>
        <end position="408"/>
    </location>
</feature>
<evidence type="ECO:0000256" key="6">
    <source>
        <dbReference type="ARBA" id="ARBA00022475"/>
    </source>
</evidence>
<evidence type="ECO:0000256" key="16">
    <source>
        <dbReference type="ARBA" id="ARBA00029351"/>
    </source>
</evidence>
<evidence type="ECO:0000256" key="15">
    <source>
        <dbReference type="ARBA" id="ARBA00023136"/>
    </source>
</evidence>
<dbReference type="GO" id="GO:0008121">
    <property type="term" value="F:quinol-cytochrome-c reductase activity"/>
    <property type="evidence" value="ECO:0007669"/>
    <property type="project" value="UniProtKB-EC"/>
</dbReference>
<dbReference type="SUPFAM" id="SSF81648">
    <property type="entry name" value="a domain/subunit of cytochrome bc1 complex (Ubiquinol-cytochrome c reductase)"/>
    <property type="match status" value="1"/>
</dbReference>
<dbReference type="Gene3D" id="1.20.810.10">
    <property type="entry name" value="Cytochrome Bc1 Complex, Chain C"/>
    <property type="match status" value="1"/>
</dbReference>
<proteinExistence type="predicted"/>
<feature type="transmembrane region" description="Helical" evidence="19">
    <location>
        <begin position="122"/>
        <end position="142"/>
    </location>
</feature>
<dbReference type="OrthoDB" id="9804503at2"/>
<evidence type="ECO:0000256" key="17">
    <source>
        <dbReference type="ARBA" id="ARBA00029568"/>
    </source>
</evidence>
<feature type="region of interest" description="Disordered" evidence="18">
    <location>
        <begin position="504"/>
        <end position="538"/>
    </location>
</feature>
<dbReference type="InterPro" id="IPR027387">
    <property type="entry name" value="Cytb/b6-like_sf"/>
</dbReference>
<keyword evidence="9 19" id="KW-0812">Transmembrane</keyword>
<comment type="catalytic activity">
    <reaction evidence="16">
        <text>a quinol + 2 Fe(III)-[cytochrome c](out) = a quinone + 2 Fe(II)-[cytochrome c](out) + 2 H(+)(out)</text>
        <dbReference type="Rhea" id="RHEA:11484"/>
        <dbReference type="Rhea" id="RHEA-COMP:10350"/>
        <dbReference type="Rhea" id="RHEA-COMP:14399"/>
        <dbReference type="ChEBI" id="CHEBI:15378"/>
        <dbReference type="ChEBI" id="CHEBI:24646"/>
        <dbReference type="ChEBI" id="CHEBI:29033"/>
        <dbReference type="ChEBI" id="CHEBI:29034"/>
        <dbReference type="ChEBI" id="CHEBI:132124"/>
        <dbReference type="EC" id="7.1.1.8"/>
    </reaction>
</comment>
<dbReference type="FunFam" id="1.20.810.10:FF:000007">
    <property type="entry name" value="Ubiquinol-cytochrome C reductase B subunit"/>
    <property type="match status" value="1"/>
</dbReference>
<feature type="domain" description="Cytochrome b/b6 N-terminal region profile" evidence="20">
    <location>
        <begin position="1"/>
        <end position="219"/>
    </location>
</feature>
<sequence>MSGVIKGFARKLFPDHWSFLLGEVALYSFITLILTGIFLAMFFVPSMATTTYPLDALPVTEQGNHVSEAYASTLKISFEVKGGLLMRQMHHWAALLFMASIVAHMFRVFFTGAFRKPRELNWVVGFTLLILGLLAGFTGYSLPDDVLSGNGLRIADGVAKAIPILGTWVSFGLFGGEFPGMDIIPRLFTLHILVVPGLILALVGLHLLMVVIHKHTQYPGPGHKEDNVVGYPVFPVYAAKAGGFFFIVFGFIALLGATLSINNVWSYGGYDPSPVSAGAQPDWYMLFLEGALRLMPGWEFEWLGFTFSMSILIPGVVIPGILFTALAAYPFIEAYATGDKREHHILDRPRNVPVRTAIGCIIIVEFFILVIAGSNDILATHFELSLNGITWALRIAFLIAPFITFWLVKRICLSLQRRDRELAMHGRATGRVVQTPDGAFHSVHRPLDDYELWTLVQHDLHRPLEVGSDTDADGIVRSDYKSLKRRSAVSRFFFEDRVEPVTKSELAAAQASHHQLDHSSQSTSVAQLERTDQDEIES</sequence>
<keyword evidence="8" id="KW-0679">Respiratory chain</keyword>
<evidence type="ECO:0000256" key="8">
    <source>
        <dbReference type="ARBA" id="ARBA00022660"/>
    </source>
</evidence>
<name>A0A3Q9G9J1_9ACTO</name>
<dbReference type="Proteomes" id="UP000280344">
    <property type="component" value="Chromosome"/>
</dbReference>
<feature type="transmembrane region" description="Helical" evidence="19">
    <location>
        <begin position="352"/>
        <end position="371"/>
    </location>
</feature>
<keyword evidence="12" id="KW-0249">Electron transport</keyword>
<dbReference type="Pfam" id="PF13631">
    <property type="entry name" value="Cytochrom_B_N_2"/>
    <property type="match status" value="1"/>
</dbReference>
<reference evidence="22 23" key="1">
    <citation type="submission" date="2018-12" db="EMBL/GenBank/DDBJ databases">
        <title>Complete genome sequence of Flaviflexus sp. H23T48.</title>
        <authorList>
            <person name="Bae J.-W."/>
            <person name="Lee J.-Y."/>
        </authorList>
    </citation>
    <scope>NUCLEOTIDE SEQUENCE [LARGE SCALE GENOMIC DNA]</scope>
    <source>
        <strain evidence="22 23">H23T48</strain>
    </source>
</reference>
<keyword evidence="13 19" id="KW-1133">Transmembrane helix</keyword>
<dbReference type="PANTHER" id="PTHR19271">
    <property type="entry name" value="CYTOCHROME B"/>
    <property type="match status" value="1"/>
</dbReference>